<keyword evidence="2" id="KW-1185">Reference proteome</keyword>
<organism evidence="1 2">
    <name type="scientific">Taxus chinensis</name>
    <name type="common">Chinese yew</name>
    <name type="synonym">Taxus wallichiana var. chinensis</name>
    <dbReference type="NCBI Taxonomy" id="29808"/>
    <lineage>
        <taxon>Eukaryota</taxon>
        <taxon>Viridiplantae</taxon>
        <taxon>Streptophyta</taxon>
        <taxon>Embryophyta</taxon>
        <taxon>Tracheophyta</taxon>
        <taxon>Spermatophyta</taxon>
        <taxon>Pinopsida</taxon>
        <taxon>Pinidae</taxon>
        <taxon>Conifers II</taxon>
        <taxon>Cupressales</taxon>
        <taxon>Taxaceae</taxon>
        <taxon>Taxus</taxon>
    </lineage>
</organism>
<evidence type="ECO:0000313" key="1">
    <source>
        <dbReference type="EMBL" id="KAH9319333.1"/>
    </source>
</evidence>
<comment type="caution">
    <text evidence="1">The sequence shown here is derived from an EMBL/GenBank/DDBJ whole genome shotgun (WGS) entry which is preliminary data.</text>
</comment>
<sequence length="245" mass="27852">MGNYLSYFKNSEEICPKNEMLDMVFSIAGGTNYNFAAGHGLFIQTIANPVENVIDQFKFVKDSNDVDNLINAINALLQSKITQKNEQDKTKEEGTSKITSWTSFIKSGSTFLKFAVTILRQNRHNKEDFSHSIAATKIVSDILDKLGNIHWMVGGLSIIAYLLQKINKVSKNHSECLQLLKYMVDLTDHIKKLRVKIPEQGENLKNVVLIIVEECISRCGDMALQRIYAYPFLPNRHHCPPTFRL</sequence>
<dbReference type="Proteomes" id="UP000824469">
    <property type="component" value="Unassembled WGS sequence"/>
</dbReference>
<reference evidence="1 2" key="1">
    <citation type="journal article" date="2021" name="Nat. Plants">
        <title>The Taxus genome provides insights into paclitaxel biosynthesis.</title>
        <authorList>
            <person name="Xiong X."/>
            <person name="Gou J."/>
            <person name="Liao Q."/>
            <person name="Li Y."/>
            <person name="Zhou Q."/>
            <person name="Bi G."/>
            <person name="Li C."/>
            <person name="Du R."/>
            <person name="Wang X."/>
            <person name="Sun T."/>
            <person name="Guo L."/>
            <person name="Liang H."/>
            <person name="Lu P."/>
            <person name="Wu Y."/>
            <person name="Zhang Z."/>
            <person name="Ro D.K."/>
            <person name="Shang Y."/>
            <person name="Huang S."/>
            <person name="Yan J."/>
        </authorList>
    </citation>
    <scope>NUCLEOTIDE SEQUENCE [LARGE SCALE GENOMIC DNA]</scope>
    <source>
        <strain evidence="1">Ta-2019</strain>
    </source>
</reference>
<accession>A0AA38GCF3</accession>
<dbReference type="EMBL" id="JAHRHJ020000004">
    <property type="protein sequence ID" value="KAH9319333.1"/>
    <property type="molecule type" value="Genomic_DNA"/>
</dbReference>
<gene>
    <name evidence="1" type="ORF">KI387_021102</name>
</gene>
<protein>
    <submittedName>
        <fullName evidence="1">Uncharacterized protein</fullName>
    </submittedName>
</protein>
<proteinExistence type="predicted"/>
<name>A0AA38GCF3_TAXCH</name>
<dbReference type="AlphaFoldDB" id="A0AA38GCF3"/>
<evidence type="ECO:0000313" key="2">
    <source>
        <dbReference type="Proteomes" id="UP000824469"/>
    </source>
</evidence>